<sequence>MILIREVVQQVLNTGYLSIEAENQLRRLLSSKYDTEDLNAFLSLQQAASEGRVKQESRELLRTAR</sequence>
<evidence type="ECO:0008006" key="3">
    <source>
        <dbReference type="Google" id="ProtNLM"/>
    </source>
</evidence>
<evidence type="ECO:0000313" key="1">
    <source>
        <dbReference type="EMBL" id="GET40484.1"/>
    </source>
</evidence>
<comment type="caution">
    <text evidence="1">The sequence shown here is derived from an EMBL/GenBank/DDBJ whole genome shotgun (WGS) entry which is preliminary data.</text>
</comment>
<evidence type="ECO:0000313" key="2">
    <source>
        <dbReference type="Proteomes" id="UP001050975"/>
    </source>
</evidence>
<protein>
    <recommendedName>
        <fullName evidence="3">Phycobilisome degradation protein NblA</fullName>
    </recommendedName>
</protein>
<accession>A0AAV3XIY8</accession>
<dbReference type="RefSeq" id="WP_226586392.1">
    <property type="nucleotide sequence ID" value="NZ_BLAY01000092.1"/>
</dbReference>
<name>A0AAV3XIY8_9CYAN</name>
<keyword evidence="2" id="KW-1185">Reference proteome</keyword>
<proteinExistence type="predicted"/>
<dbReference type="EMBL" id="BLAY01000092">
    <property type="protein sequence ID" value="GET40484.1"/>
    <property type="molecule type" value="Genomic_DNA"/>
</dbReference>
<dbReference type="Proteomes" id="UP001050975">
    <property type="component" value="Unassembled WGS sequence"/>
</dbReference>
<dbReference type="AlphaFoldDB" id="A0AAV3XIY8"/>
<organism evidence="1 2">
    <name type="scientific">Microseira wollei NIES-4236</name>
    <dbReference type="NCBI Taxonomy" id="2530354"/>
    <lineage>
        <taxon>Bacteria</taxon>
        <taxon>Bacillati</taxon>
        <taxon>Cyanobacteriota</taxon>
        <taxon>Cyanophyceae</taxon>
        <taxon>Oscillatoriophycideae</taxon>
        <taxon>Aerosakkonematales</taxon>
        <taxon>Aerosakkonemataceae</taxon>
        <taxon>Microseira</taxon>
    </lineage>
</organism>
<gene>
    <name evidence="1" type="ORF">MiSe_52930</name>
</gene>
<reference evidence="1" key="1">
    <citation type="submission" date="2019-10" db="EMBL/GenBank/DDBJ databases">
        <title>Draft genome sequece of Microseira wollei NIES-4236.</title>
        <authorList>
            <person name="Yamaguchi H."/>
            <person name="Suzuki S."/>
            <person name="Kawachi M."/>
        </authorList>
    </citation>
    <scope>NUCLEOTIDE SEQUENCE</scope>
    <source>
        <strain evidence="1">NIES-4236</strain>
    </source>
</reference>